<reference evidence="1 2" key="1">
    <citation type="journal article" date="2014" name="Science">
        <title>Plant genetics. Early allopolyploid evolution in the post-Neolithic Brassica napus oilseed genome.</title>
        <authorList>
            <person name="Chalhoub B."/>
            <person name="Denoeud F."/>
            <person name="Liu S."/>
            <person name="Parkin I.A."/>
            <person name="Tang H."/>
            <person name="Wang X."/>
            <person name="Chiquet J."/>
            <person name="Belcram H."/>
            <person name="Tong C."/>
            <person name="Samans B."/>
            <person name="Correa M."/>
            <person name="Da Silva C."/>
            <person name="Just J."/>
            <person name="Falentin C."/>
            <person name="Koh C.S."/>
            <person name="Le Clainche I."/>
            <person name="Bernard M."/>
            <person name="Bento P."/>
            <person name="Noel B."/>
            <person name="Labadie K."/>
            <person name="Alberti A."/>
            <person name="Charles M."/>
            <person name="Arnaud D."/>
            <person name="Guo H."/>
            <person name="Daviaud C."/>
            <person name="Alamery S."/>
            <person name="Jabbari K."/>
            <person name="Zhao M."/>
            <person name="Edger P.P."/>
            <person name="Chelaifa H."/>
            <person name="Tack D."/>
            <person name="Lassalle G."/>
            <person name="Mestiri I."/>
            <person name="Schnel N."/>
            <person name="Le Paslier M.C."/>
            <person name="Fan G."/>
            <person name="Renault V."/>
            <person name="Bayer P.E."/>
            <person name="Golicz A.A."/>
            <person name="Manoli S."/>
            <person name="Lee T.H."/>
            <person name="Thi V.H."/>
            <person name="Chalabi S."/>
            <person name="Hu Q."/>
            <person name="Fan C."/>
            <person name="Tollenaere R."/>
            <person name="Lu Y."/>
            <person name="Battail C."/>
            <person name="Shen J."/>
            <person name="Sidebottom C.H."/>
            <person name="Wang X."/>
            <person name="Canaguier A."/>
            <person name="Chauveau A."/>
            <person name="Berard A."/>
            <person name="Deniot G."/>
            <person name="Guan M."/>
            <person name="Liu Z."/>
            <person name="Sun F."/>
            <person name="Lim Y.P."/>
            <person name="Lyons E."/>
            <person name="Town C.D."/>
            <person name="Bancroft I."/>
            <person name="Wang X."/>
            <person name="Meng J."/>
            <person name="Ma J."/>
            <person name="Pires J.C."/>
            <person name="King G.J."/>
            <person name="Brunel D."/>
            <person name="Delourme R."/>
            <person name="Renard M."/>
            <person name="Aury J.M."/>
            <person name="Adams K.L."/>
            <person name="Batley J."/>
            <person name="Snowdon R.J."/>
            <person name="Tost J."/>
            <person name="Edwards D."/>
            <person name="Zhou Y."/>
            <person name="Hua W."/>
            <person name="Sharpe A.G."/>
            <person name="Paterson A.H."/>
            <person name="Guan C."/>
            <person name="Wincker P."/>
        </authorList>
    </citation>
    <scope>NUCLEOTIDE SEQUENCE [LARGE SCALE GENOMIC DNA]</scope>
    <source>
        <strain evidence="2">cv. Darmor-bzh</strain>
    </source>
</reference>
<keyword evidence="2" id="KW-1185">Reference proteome</keyword>
<organism evidence="1 2">
    <name type="scientific">Brassica napus</name>
    <name type="common">Rape</name>
    <dbReference type="NCBI Taxonomy" id="3708"/>
    <lineage>
        <taxon>Eukaryota</taxon>
        <taxon>Viridiplantae</taxon>
        <taxon>Streptophyta</taxon>
        <taxon>Embryophyta</taxon>
        <taxon>Tracheophyta</taxon>
        <taxon>Spermatophyta</taxon>
        <taxon>Magnoliopsida</taxon>
        <taxon>eudicotyledons</taxon>
        <taxon>Gunneridae</taxon>
        <taxon>Pentapetalae</taxon>
        <taxon>rosids</taxon>
        <taxon>malvids</taxon>
        <taxon>Brassicales</taxon>
        <taxon>Brassicaceae</taxon>
        <taxon>Brassiceae</taxon>
        <taxon>Brassica</taxon>
    </lineage>
</organism>
<accession>A0A078G553</accession>
<sequence>MSAVIFNGYHQDVNFFMFVVCFDSRLKLLLMA</sequence>
<name>A0A078G553_BRANA</name>
<protein>
    <submittedName>
        <fullName evidence="1">BnaC07g12030D protein</fullName>
    </submittedName>
</protein>
<dbReference type="PaxDb" id="3708-A0A078G553"/>
<evidence type="ECO:0000313" key="1">
    <source>
        <dbReference type="EMBL" id="CDY20536.1"/>
    </source>
</evidence>
<evidence type="ECO:0000313" key="2">
    <source>
        <dbReference type="Proteomes" id="UP000028999"/>
    </source>
</evidence>
<proteinExistence type="predicted"/>
<gene>
    <name evidence="1" type="primary">BnaC07g12030D</name>
    <name evidence="1" type="ORF">GSBRNA2T00012660001</name>
</gene>
<dbReference type="Proteomes" id="UP000028999">
    <property type="component" value="Unassembled WGS sequence"/>
</dbReference>
<dbReference type="AlphaFoldDB" id="A0A078G553"/>
<dbReference type="EMBL" id="LK032109">
    <property type="protein sequence ID" value="CDY20536.1"/>
    <property type="molecule type" value="Genomic_DNA"/>
</dbReference>
<dbReference type="Gramene" id="CDY20536">
    <property type="protein sequence ID" value="CDY20536"/>
    <property type="gene ID" value="GSBRNA2T00012660001"/>
</dbReference>